<reference evidence="2 3" key="1">
    <citation type="journal article" date="2021" name="Plant Biotechnol. J.">
        <title>Multi-omics assisted identification of the key and species-specific regulatory components of drought-tolerant mechanisms in Gossypium stocksii.</title>
        <authorList>
            <person name="Yu D."/>
            <person name="Ke L."/>
            <person name="Zhang D."/>
            <person name="Wu Y."/>
            <person name="Sun Y."/>
            <person name="Mei J."/>
            <person name="Sun J."/>
            <person name="Sun Y."/>
        </authorList>
    </citation>
    <scope>NUCLEOTIDE SEQUENCE [LARGE SCALE GENOMIC DNA]</scope>
    <source>
        <strain evidence="3">cv. E1</strain>
        <tissue evidence="2">Leaf</tissue>
    </source>
</reference>
<accession>A0A9D3ULX3</accession>
<feature type="region of interest" description="Disordered" evidence="1">
    <location>
        <begin position="62"/>
        <end position="82"/>
    </location>
</feature>
<evidence type="ECO:0000313" key="3">
    <source>
        <dbReference type="Proteomes" id="UP000828251"/>
    </source>
</evidence>
<evidence type="ECO:0000313" key="2">
    <source>
        <dbReference type="EMBL" id="KAH1047400.1"/>
    </source>
</evidence>
<organism evidence="2 3">
    <name type="scientific">Gossypium stocksii</name>
    <dbReference type="NCBI Taxonomy" id="47602"/>
    <lineage>
        <taxon>Eukaryota</taxon>
        <taxon>Viridiplantae</taxon>
        <taxon>Streptophyta</taxon>
        <taxon>Embryophyta</taxon>
        <taxon>Tracheophyta</taxon>
        <taxon>Spermatophyta</taxon>
        <taxon>Magnoliopsida</taxon>
        <taxon>eudicotyledons</taxon>
        <taxon>Gunneridae</taxon>
        <taxon>Pentapetalae</taxon>
        <taxon>rosids</taxon>
        <taxon>malvids</taxon>
        <taxon>Malvales</taxon>
        <taxon>Malvaceae</taxon>
        <taxon>Malvoideae</taxon>
        <taxon>Gossypium</taxon>
    </lineage>
</organism>
<gene>
    <name evidence="2" type="ORF">J1N35_038184</name>
</gene>
<dbReference type="EMBL" id="JAIQCV010000011">
    <property type="protein sequence ID" value="KAH1047400.1"/>
    <property type="molecule type" value="Genomic_DNA"/>
</dbReference>
<dbReference type="OrthoDB" id="25586at2759"/>
<keyword evidence="3" id="KW-1185">Reference proteome</keyword>
<dbReference type="Proteomes" id="UP000828251">
    <property type="component" value="Unassembled WGS sequence"/>
</dbReference>
<protein>
    <submittedName>
        <fullName evidence="2">Uncharacterized protein</fullName>
    </submittedName>
</protein>
<sequence>MVSISKATINDANLQLALPSRELPNEVVFLPHPLMAFSFFSWPMTTMAASSVTSLPRWKTKSTSATATSSLSPSSLALSLSS</sequence>
<proteinExistence type="predicted"/>
<dbReference type="AlphaFoldDB" id="A0A9D3ULX3"/>
<name>A0A9D3ULX3_9ROSI</name>
<comment type="caution">
    <text evidence="2">The sequence shown here is derived from an EMBL/GenBank/DDBJ whole genome shotgun (WGS) entry which is preliminary data.</text>
</comment>
<evidence type="ECO:0000256" key="1">
    <source>
        <dbReference type="SAM" id="MobiDB-lite"/>
    </source>
</evidence>